<dbReference type="CDD" id="cd11445">
    <property type="entry name" value="bHLH_AtPIF_like"/>
    <property type="match status" value="1"/>
</dbReference>
<evidence type="ECO:0000256" key="4">
    <source>
        <dbReference type="ARBA" id="ARBA00023242"/>
    </source>
</evidence>
<dbReference type="FunFam" id="4.10.280.10:FF:000004">
    <property type="entry name" value="Basic helix-loop-helix transcription factor"/>
    <property type="match status" value="1"/>
</dbReference>
<dbReference type="SMART" id="SM00353">
    <property type="entry name" value="HLH"/>
    <property type="match status" value="1"/>
</dbReference>
<evidence type="ECO:0000313" key="7">
    <source>
        <dbReference type="EMBL" id="EYU35367.1"/>
    </source>
</evidence>
<evidence type="ECO:0000256" key="2">
    <source>
        <dbReference type="ARBA" id="ARBA00023015"/>
    </source>
</evidence>
<dbReference type="InterPro" id="IPR047265">
    <property type="entry name" value="PIF1-like_bHLH"/>
</dbReference>
<feature type="region of interest" description="Disordered" evidence="5">
    <location>
        <begin position="75"/>
        <end position="100"/>
    </location>
</feature>
<dbReference type="Gene3D" id="4.10.280.10">
    <property type="entry name" value="Helix-loop-helix DNA-binding domain"/>
    <property type="match status" value="1"/>
</dbReference>
<sequence length="257" mass="28849">MQGRNEEIVPWLSYSVDNGLQSYRSEFLSEISGVTANGISAQDNYIFGNCDRDRDIAKIENLCGKNDKAVEHHVVDSSSVGSDNSANRVSYGQKRNSKRNFRDIEKTEDIGTELIGATKATTARRGNAASKRSRVAEVHNLSERRRRDRINEKMRALQELIPNCNKVDKASMLDEAIEYLKNLQLQLQIMSMRAGLCTPTHIMFPQGARQLYPAHFSQIHPMQRAIFPSPAPGPTNSPIISVYGYPNNQGHHYSISN</sequence>
<dbReference type="InterPro" id="IPR011598">
    <property type="entry name" value="bHLH_dom"/>
</dbReference>
<dbReference type="InterPro" id="IPR036638">
    <property type="entry name" value="HLH_DNA-bd_sf"/>
</dbReference>
<gene>
    <name evidence="7" type="ORF">MIMGU_mgv1a019493mg</name>
</gene>
<reference evidence="7 8" key="1">
    <citation type="journal article" date="2013" name="Proc. Natl. Acad. Sci. U.S.A.">
        <title>Fine-scale variation in meiotic recombination in Mimulus inferred from population shotgun sequencing.</title>
        <authorList>
            <person name="Hellsten U."/>
            <person name="Wright K.M."/>
            <person name="Jenkins J."/>
            <person name="Shu S."/>
            <person name="Yuan Y."/>
            <person name="Wessler S.R."/>
            <person name="Schmutz J."/>
            <person name="Willis J.H."/>
            <person name="Rokhsar D.S."/>
        </authorList>
    </citation>
    <scope>NUCLEOTIDE SEQUENCE [LARGE SCALE GENOMIC DNA]</scope>
    <source>
        <strain evidence="8">cv. DUN x IM62</strain>
    </source>
</reference>
<dbReference type="GO" id="GO:0003700">
    <property type="term" value="F:DNA-binding transcription factor activity"/>
    <property type="evidence" value="ECO:0007669"/>
    <property type="project" value="InterPro"/>
</dbReference>
<organism evidence="7 8">
    <name type="scientific">Erythranthe guttata</name>
    <name type="common">Yellow monkey flower</name>
    <name type="synonym">Mimulus guttatus</name>
    <dbReference type="NCBI Taxonomy" id="4155"/>
    <lineage>
        <taxon>Eukaryota</taxon>
        <taxon>Viridiplantae</taxon>
        <taxon>Streptophyta</taxon>
        <taxon>Embryophyta</taxon>
        <taxon>Tracheophyta</taxon>
        <taxon>Spermatophyta</taxon>
        <taxon>Magnoliopsida</taxon>
        <taxon>eudicotyledons</taxon>
        <taxon>Gunneridae</taxon>
        <taxon>Pentapetalae</taxon>
        <taxon>asterids</taxon>
        <taxon>lamiids</taxon>
        <taxon>Lamiales</taxon>
        <taxon>Phrymaceae</taxon>
        <taxon>Erythranthe</taxon>
    </lineage>
</organism>
<dbReference type="PANTHER" id="PTHR46807">
    <property type="entry name" value="TRANSCRIPTION FACTOR PIF3"/>
    <property type="match status" value="1"/>
</dbReference>
<evidence type="ECO:0000256" key="5">
    <source>
        <dbReference type="SAM" id="MobiDB-lite"/>
    </source>
</evidence>
<comment type="subcellular location">
    <subcellularLocation>
        <location evidence="1">Nucleus</location>
    </subcellularLocation>
</comment>
<dbReference type="PROSITE" id="PS50888">
    <property type="entry name" value="BHLH"/>
    <property type="match status" value="1"/>
</dbReference>
<keyword evidence="4" id="KW-0539">Nucleus</keyword>
<dbReference type="GO" id="GO:0010017">
    <property type="term" value="P:red or far-red light signaling pathway"/>
    <property type="evidence" value="ECO:0007669"/>
    <property type="project" value="UniProtKB-ARBA"/>
</dbReference>
<dbReference type="Proteomes" id="UP000030748">
    <property type="component" value="Unassembled WGS sequence"/>
</dbReference>
<dbReference type="InterPro" id="IPR044273">
    <property type="entry name" value="PIF3-like"/>
</dbReference>
<dbReference type="STRING" id="4155.A0A022R3Y8"/>
<feature type="compositionally biased region" description="Low complexity" evidence="5">
    <location>
        <begin position="76"/>
        <end position="87"/>
    </location>
</feature>
<evidence type="ECO:0000256" key="3">
    <source>
        <dbReference type="ARBA" id="ARBA00023163"/>
    </source>
</evidence>
<evidence type="ECO:0000259" key="6">
    <source>
        <dbReference type="PROSITE" id="PS50888"/>
    </source>
</evidence>
<name>A0A022R3Y8_ERYGU</name>
<feature type="non-terminal residue" evidence="7">
    <location>
        <position position="257"/>
    </location>
</feature>
<dbReference type="EMBL" id="KI630623">
    <property type="protein sequence ID" value="EYU35367.1"/>
    <property type="molecule type" value="Genomic_DNA"/>
</dbReference>
<evidence type="ECO:0000256" key="1">
    <source>
        <dbReference type="ARBA" id="ARBA00004123"/>
    </source>
</evidence>
<dbReference type="PANTHER" id="PTHR46807:SF1">
    <property type="entry name" value="TRANSCRIPTION FACTOR PIF3"/>
    <property type="match status" value="1"/>
</dbReference>
<evidence type="ECO:0000313" key="8">
    <source>
        <dbReference type="Proteomes" id="UP000030748"/>
    </source>
</evidence>
<dbReference type="Pfam" id="PF00010">
    <property type="entry name" value="HLH"/>
    <property type="match status" value="1"/>
</dbReference>
<accession>A0A022R3Y8</accession>
<dbReference type="GO" id="GO:0005634">
    <property type="term" value="C:nucleus"/>
    <property type="evidence" value="ECO:0007669"/>
    <property type="project" value="UniProtKB-SubCell"/>
</dbReference>
<protein>
    <recommendedName>
        <fullName evidence="6">BHLH domain-containing protein</fullName>
    </recommendedName>
</protein>
<dbReference type="GO" id="GO:0046983">
    <property type="term" value="F:protein dimerization activity"/>
    <property type="evidence" value="ECO:0007669"/>
    <property type="project" value="InterPro"/>
</dbReference>
<dbReference type="AlphaFoldDB" id="A0A022R3Y8"/>
<keyword evidence="8" id="KW-1185">Reference proteome</keyword>
<proteinExistence type="predicted"/>
<dbReference type="SUPFAM" id="SSF47459">
    <property type="entry name" value="HLH, helix-loop-helix DNA-binding domain"/>
    <property type="match status" value="1"/>
</dbReference>
<keyword evidence="2" id="KW-0805">Transcription regulation</keyword>
<feature type="domain" description="BHLH" evidence="6">
    <location>
        <begin position="134"/>
        <end position="183"/>
    </location>
</feature>
<keyword evidence="3" id="KW-0804">Transcription</keyword>